<dbReference type="KEGG" id="mas:Mahau_0953"/>
<gene>
    <name evidence="1" type="ordered locus">Mahau_0953</name>
</gene>
<dbReference type="HOGENOM" id="CLU_1765802_0_0_9"/>
<reference evidence="1 2" key="2">
    <citation type="journal article" date="2011" name="Stand. Genomic Sci.">
        <title>Complete genome sequence of Mahella australiensis type strain (50-1 BON).</title>
        <authorList>
            <person name="Sikorski J."/>
            <person name="Teshima H."/>
            <person name="Nolan M."/>
            <person name="Lucas S."/>
            <person name="Hammon N."/>
            <person name="Deshpande S."/>
            <person name="Cheng J.F."/>
            <person name="Pitluck S."/>
            <person name="Liolios K."/>
            <person name="Pagani I."/>
            <person name="Ivanova N."/>
            <person name="Huntemann M."/>
            <person name="Mavromatis K."/>
            <person name="Ovchinikova G."/>
            <person name="Pati A."/>
            <person name="Tapia R."/>
            <person name="Han C."/>
            <person name="Goodwin L."/>
            <person name="Chen A."/>
            <person name="Palaniappan K."/>
            <person name="Land M."/>
            <person name="Hauser L."/>
            <person name="Ngatchou-Djao O.D."/>
            <person name="Rohde M."/>
            <person name="Pukall R."/>
            <person name="Spring S."/>
            <person name="Abt B."/>
            <person name="Goker M."/>
            <person name="Detter J.C."/>
            <person name="Woyke T."/>
            <person name="Bristow J."/>
            <person name="Markowitz V."/>
            <person name="Hugenholtz P."/>
            <person name="Eisen J.A."/>
            <person name="Kyrpides N.C."/>
            <person name="Klenk H.P."/>
            <person name="Lapidus A."/>
        </authorList>
    </citation>
    <scope>NUCLEOTIDE SEQUENCE [LARGE SCALE GENOMIC DNA]</scope>
    <source>
        <strain evidence="2">DSM 15567 / CIP 107919 / 50-1 BON</strain>
    </source>
</reference>
<accession>F4A2A4</accession>
<evidence type="ECO:0000313" key="1">
    <source>
        <dbReference type="EMBL" id="AEE96151.1"/>
    </source>
</evidence>
<protein>
    <submittedName>
        <fullName evidence="1">Uncharacterized protein</fullName>
    </submittedName>
</protein>
<dbReference type="STRING" id="697281.Mahau_0953"/>
<name>F4A2A4_MAHA5</name>
<sequence length="147" mass="16721">MEKFERKLSVALMTTLILMVVSQAFLFFYSDHMPLNRAARLEGQSLHSNNIAWQQQAHLVLHIEAQSPYSGGVYAMINGERRVLLRSEDTLVVVYDGDILEIDGSDYQGTVVLTIKDADRIIEQPEIGQKLVVTGRIEKWGKIEFKK</sequence>
<keyword evidence="2" id="KW-1185">Reference proteome</keyword>
<dbReference type="Proteomes" id="UP000008457">
    <property type="component" value="Chromosome"/>
</dbReference>
<reference evidence="2" key="1">
    <citation type="submission" date="2010-11" db="EMBL/GenBank/DDBJ databases">
        <title>The complete genome of Mahella australiensis DSM 15567.</title>
        <authorList>
            <consortium name="US DOE Joint Genome Institute (JGI-PGF)"/>
            <person name="Lucas S."/>
            <person name="Copeland A."/>
            <person name="Lapidus A."/>
            <person name="Bruce D."/>
            <person name="Goodwin L."/>
            <person name="Pitluck S."/>
            <person name="Kyrpides N."/>
            <person name="Mavromatis K."/>
            <person name="Pagani I."/>
            <person name="Ivanova N."/>
            <person name="Teshima H."/>
            <person name="Brettin T."/>
            <person name="Detter J.C."/>
            <person name="Han C."/>
            <person name="Tapia R."/>
            <person name="Land M."/>
            <person name="Hauser L."/>
            <person name="Markowitz V."/>
            <person name="Cheng J.-F."/>
            <person name="Hugenholtz P."/>
            <person name="Woyke T."/>
            <person name="Wu D."/>
            <person name="Spring S."/>
            <person name="Pukall R."/>
            <person name="Steenblock K."/>
            <person name="Schneider S."/>
            <person name="Klenk H.-P."/>
            <person name="Eisen J.A."/>
        </authorList>
    </citation>
    <scope>NUCLEOTIDE SEQUENCE [LARGE SCALE GENOMIC DNA]</scope>
    <source>
        <strain evidence="2">DSM 15567 / CIP 107919 / 50-1 BON</strain>
    </source>
</reference>
<proteinExistence type="predicted"/>
<dbReference type="AlphaFoldDB" id="F4A2A4"/>
<evidence type="ECO:0000313" key="2">
    <source>
        <dbReference type="Proteomes" id="UP000008457"/>
    </source>
</evidence>
<dbReference type="EMBL" id="CP002360">
    <property type="protein sequence ID" value="AEE96151.1"/>
    <property type="molecule type" value="Genomic_DNA"/>
</dbReference>
<organism evidence="1 2">
    <name type="scientific">Mahella australiensis (strain DSM 15567 / CIP 107919 / 50-1 BON)</name>
    <dbReference type="NCBI Taxonomy" id="697281"/>
    <lineage>
        <taxon>Bacteria</taxon>
        <taxon>Bacillati</taxon>
        <taxon>Bacillota</taxon>
        <taxon>Clostridia</taxon>
        <taxon>Thermoanaerobacterales</taxon>
        <taxon>Thermoanaerobacterales Family IV. Incertae Sedis</taxon>
        <taxon>Mahella</taxon>
    </lineage>
</organism>